<feature type="transmembrane region" description="Helical" evidence="3">
    <location>
        <begin position="273"/>
        <end position="297"/>
    </location>
</feature>
<evidence type="ECO:0000259" key="4">
    <source>
        <dbReference type="PROSITE" id="PS50850"/>
    </source>
</evidence>
<feature type="transmembrane region" description="Helical" evidence="3">
    <location>
        <begin position="40"/>
        <end position="58"/>
    </location>
</feature>
<dbReference type="InterPro" id="IPR011701">
    <property type="entry name" value="MFS"/>
</dbReference>
<evidence type="ECO:0000313" key="6">
    <source>
        <dbReference type="Proteomes" id="UP001628179"/>
    </source>
</evidence>
<comment type="subcellular location">
    <subcellularLocation>
        <location evidence="1">Membrane</location>
        <topology evidence="1">Multi-pass membrane protein</topology>
    </subcellularLocation>
</comment>
<evidence type="ECO:0000256" key="1">
    <source>
        <dbReference type="ARBA" id="ARBA00004141"/>
    </source>
</evidence>
<evidence type="ECO:0000313" key="5">
    <source>
        <dbReference type="EMBL" id="GAB1312650.1"/>
    </source>
</evidence>
<reference evidence="5 6" key="1">
    <citation type="submission" date="2024-09" db="EMBL/GenBank/DDBJ databases">
        <title>Itraconazole resistance in Madurella fahalii resulting from another homologue of gene encoding cytochrome P450 14-alpha sterol demethylase (CYP51).</title>
        <authorList>
            <person name="Yoshioka I."/>
            <person name="Fahal A.H."/>
            <person name="Kaneko S."/>
            <person name="Yaguchi T."/>
        </authorList>
    </citation>
    <scope>NUCLEOTIDE SEQUENCE [LARGE SCALE GENOMIC DNA]</scope>
    <source>
        <strain evidence="5 6">IFM 68171</strain>
    </source>
</reference>
<evidence type="ECO:0000256" key="3">
    <source>
        <dbReference type="SAM" id="Phobius"/>
    </source>
</evidence>
<feature type="transmembrane region" description="Helical" evidence="3">
    <location>
        <begin position="427"/>
        <end position="448"/>
    </location>
</feature>
<sequence>MISALRRLGRSALRESGLSSVYSTGLDACLIILCRSCRMFAYGASSLILALFFAELGFPDSRIGLFMTLTLAGDVVLSLLLTLVADHVGRRRTLLGGSLLMIASGATFALWENYWVLLGAAVVGVISATGGDFGPFRAIEESIVSELTTPATRADVLVWYVTMSSLGSSVGTVLSGRIIEWLRVREGWTLLDAYHGCFWLYAVMGGVNLACNVILSERCELRKAVPQADEGEAEPLLRQMPSGPERVGDGKETNNEQASWVSQISHETLSIMAVLWFLLMVDSLADGMASMSLTTYYMDQKFHLPKSMFGDVLSVSYLLASCSTIFAGPLARYIGLVNTMVFTHIPSSAAVLLFPLPQSVPVTFALLLLRVGLNNMDQAPRAALIAAVVRPQERTAVMGITGMLRTLASTTGPSITGVLAGSNLFRVAFIVAGTLRFAYDVGLFAMFINIKLHKHEAAGSDESEASERRGSEEVAPCQSEP</sequence>
<keyword evidence="3" id="KW-1133">Transmembrane helix</keyword>
<name>A0ABQ0G4E7_9PEZI</name>
<accession>A0ABQ0G4E7</accession>
<organism evidence="5 6">
    <name type="scientific">Madurella fahalii</name>
    <dbReference type="NCBI Taxonomy" id="1157608"/>
    <lineage>
        <taxon>Eukaryota</taxon>
        <taxon>Fungi</taxon>
        <taxon>Dikarya</taxon>
        <taxon>Ascomycota</taxon>
        <taxon>Pezizomycotina</taxon>
        <taxon>Sordariomycetes</taxon>
        <taxon>Sordariomycetidae</taxon>
        <taxon>Sordariales</taxon>
        <taxon>Sordariales incertae sedis</taxon>
        <taxon>Madurella</taxon>
    </lineage>
</organism>
<dbReference type="PROSITE" id="PS50850">
    <property type="entry name" value="MFS"/>
    <property type="match status" value="1"/>
</dbReference>
<feature type="domain" description="Major facilitator superfamily (MFS) profile" evidence="4">
    <location>
        <begin position="13"/>
        <end position="451"/>
    </location>
</feature>
<dbReference type="PANTHER" id="PTHR23520:SF5">
    <property type="entry name" value="TRANSPORTER, PUTATIVE (AFU_ORTHOLOGUE AFUA_3G04000)-RELATED"/>
    <property type="match status" value="1"/>
</dbReference>
<comment type="caution">
    <text evidence="5">The sequence shown here is derived from an EMBL/GenBank/DDBJ whole genome shotgun (WGS) entry which is preliminary data.</text>
</comment>
<dbReference type="GeneID" id="98173605"/>
<feature type="transmembrane region" description="Helical" evidence="3">
    <location>
        <begin position="317"/>
        <end position="337"/>
    </location>
</feature>
<feature type="transmembrane region" description="Helical" evidence="3">
    <location>
        <begin position="198"/>
        <end position="215"/>
    </location>
</feature>
<feature type="region of interest" description="Disordered" evidence="2">
    <location>
        <begin position="458"/>
        <end position="481"/>
    </location>
</feature>
<protein>
    <recommendedName>
        <fullName evidence="4">Major facilitator superfamily (MFS) profile domain-containing protein</fullName>
    </recommendedName>
</protein>
<dbReference type="Proteomes" id="UP001628179">
    <property type="component" value="Unassembled WGS sequence"/>
</dbReference>
<dbReference type="RefSeq" id="XP_070914383.1">
    <property type="nucleotide sequence ID" value="XM_071058282.1"/>
</dbReference>
<dbReference type="EMBL" id="BAAFSV010000002">
    <property type="protein sequence ID" value="GAB1312650.1"/>
    <property type="molecule type" value="Genomic_DNA"/>
</dbReference>
<proteinExistence type="predicted"/>
<gene>
    <name evidence="5" type="ORF">MFIFM68171_02860</name>
</gene>
<dbReference type="InterPro" id="IPR036259">
    <property type="entry name" value="MFS_trans_sf"/>
</dbReference>
<dbReference type="SUPFAM" id="SSF103473">
    <property type="entry name" value="MFS general substrate transporter"/>
    <property type="match status" value="1"/>
</dbReference>
<feature type="transmembrane region" description="Helical" evidence="3">
    <location>
        <begin position="157"/>
        <end position="178"/>
    </location>
</feature>
<dbReference type="PANTHER" id="PTHR23520">
    <property type="entry name" value="TRANSPORTER, PUTATIVE (AFU_ORTHOLOGUE AFUA_3G04000)-RELATED"/>
    <property type="match status" value="1"/>
</dbReference>
<dbReference type="Gene3D" id="1.20.1250.20">
    <property type="entry name" value="MFS general substrate transporter like domains"/>
    <property type="match status" value="2"/>
</dbReference>
<dbReference type="Pfam" id="PF07690">
    <property type="entry name" value="MFS_1"/>
    <property type="match status" value="2"/>
</dbReference>
<feature type="transmembrane region" description="Helical" evidence="3">
    <location>
        <begin position="64"/>
        <end position="85"/>
    </location>
</feature>
<keyword evidence="6" id="KW-1185">Reference proteome</keyword>
<evidence type="ECO:0000256" key="2">
    <source>
        <dbReference type="SAM" id="MobiDB-lite"/>
    </source>
</evidence>
<keyword evidence="3" id="KW-0472">Membrane</keyword>
<keyword evidence="3" id="KW-0812">Transmembrane</keyword>
<feature type="transmembrane region" description="Helical" evidence="3">
    <location>
        <begin position="349"/>
        <end position="369"/>
    </location>
</feature>
<feature type="transmembrane region" description="Helical" evidence="3">
    <location>
        <begin position="92"/>
        <end position="111"/>
    </location>
</feature>
<dbReference type="InterPro" id="IPR020846">
    <property type="entry name" value="MFS_dom"/>
</dbReference>
<feature type="transmembrane region" description="Helical" evidence="3">
    <location>
        <begin position="117"/>
        <end position="136"/>
    </location>
</feature>